<dbReference type="InterPro" id="IPR025641">
    <property type="entry name" value="DUF4340"/>
</dbReference>
<sequence>MKIKTFIVLLAVCGVLAGIAYFMVNPGKSSDNNQDMTGKRLLDDLPVNDISGISIKSSEGEVILEKGENVWIVKNRYEYPADFGKITEFAKNLKDMKIGRYFNVSDDIQERLALFDPDKEGISENSRGMRITLKDKSQKILSDLIFGKPREVSAGLGGHYIMPLNEKTVYLIDKDFKYMDKKPEDWLDKELVNISADDVSQVVCKDFQENVLYTLKRPEKGKSPEFMDIPEGKKIISSKLNDVFGALASLNIEDVASPDLAVEDTGLDKPVCFEYTLFDGKTYTACPGSVLKNDDNKYYFKVSTEFKEPEKNLNK</sequence>
<dbReference type="EMBL" id="CP061799">
    <property type="protein sequence ID" value="QTA78542.1"/>
    <property type="molecule type" value="Genomic_DNA"/>
</dbReference>
<feature type="domain" description="DUF4340" evidence="1">
    <location>
        <begin position="71"/>
        <end position="270"/>
    </location>
</feature>
<proteinExistence type="predicted"/>
<keyword evidence="3" id="KW-1185">Reference proteome</keyword>
<evidence type="ECO:0000313" key="2">
    <source>
        <dbReference type="EMBL" id="QTA78542.1"/>
    </source>
</evidence>
<dbReference type="KEGG" id="dli:dnl_07660"/>
<dbReference type="AlphaFoldDB" id="A0A975B4A5"/>
<name>A0A975B4A5_9BACT</name>
<organism evidence="2 3">
    <name type="scientific">Desulfonema limicola</name>
    <dbReference type="NCBI Taxonomy" id="45656"/>
    <lineage>
        <taxon>Bacteria</taxon>
        <taxon>Pseudomonadati</taxon>
        <taxon>Thermodesulfobacteriota</taxon>
        <taxon>Desulfobacteria</taxon>
        <taxon>Desulfobacterales</taxon>
        <taxon>Desulfococcaceae</taxon>
        <taxon>Desulfonema</taxon>
    </lineage>
</organism>
<gene>
    <name evidence="2" type="ORF">dnl_07660</name>
</gene>
<dbReference type="RefSeq" id="WP_207690382.1">
    <property type="nucleotide sequence ID" value="NZ_CP061799.1"/>
</dbReference>
<reference evidence="2" key="1">
    <citation type="journal article" date="2021" name="Microb. Physiol.">
        <title>Proteogenomic Insights into the Physiology of Marine, Sulfate-Reducing, Filamentous Desulfonema limicola and Desulfonema magnum.</title>
        <authorList>
            <person name="Schnaars V."/>
            <person name="Wohlbrand L."/>
            <person name="Scheve S."/>
            <person name="Hinrichs C."/>
            <person name="Reinhardt R."/>
            <person name="Rabus R."/>
        </authorList>
    </citation>
    <scope>NUCLEOTIDE SEQUENCE</scope>
    <source>
        <strain evidence="2">5ac10</strain>
    </source>
</reference>
<accession>A0A975B4A5</accession>
<evidence type="ECO:0000313" key="3">
    <source>
        <dbReference type="Proteomes" id="UP000663720"/>
    </source>
</evidence>
<dbReference type="Pfam" id="PF14238">
    <property type="entry name" value="DUF4340"/>
    <property type="match status" value="1"/>
</dbReference>
<protein>
    <submittedName>
        <fullName evidence="2">DUF4340</fullName>
    </submittedName>
</protein>
<dbReference type="Proteomes" id="UP000663720">
    <property type="component" value="Chromosome"/>
</dbReference>
<evidence type="ECO:0000259" key="1">
    <source>
        <dbReference type="Pfam" id="PF14238"/>
    </source>
</evidence>